<dbReference type="PANTHER" id="PTHR24148:SF73">
    <property type="entry name" value="HET DOMAIN PROTEIN (AFU_ORTHOLOGUE AFUA_8G01020)"/>
    <property type="match status" value="1"/>
</dbReference>
<dbReference type="Proteomes" id="UP000434172">
    <property type="component" value="Unassembled WGS sequence"/>
</dbReference>
<organism evidence="3 4">
    <name type="scientific">Colletotrichum asianum</name>
    <dbReference type="NCBI Taxonomy" id="702518"/>
    <lineage>
        <taxon>Eukaryota</taxon>
        <taxon>Fungi</taxon>
        <taxon>Dikarya</taxon>
        <taxon>Ascomycota</taxon>
        <taxon>Pezizomycotina</taxon>
        <taxon>Sordariomycetes</taxon>
        <taxon>Hypocreomycetidae</taxon>
        <taxon>Glomerellales</taxon>
        <taxon>Glomerellaceae</taxon>
        <taxon>Colletotrichum</taxon>
        <taxon>Colletotrichum gloeosporioides species complex</taxon>
    </lineage>
</organism>
<dbReference type="InterPro" id="IPR010730">
    <property type="entry name" value="HET"/>
</dbReference>
<proteinExistence type="predicted"/>
<dbReference type="Pfam" id="PF18224">
    <property type="entry name" value="ToxB_N"/>
    <property type="match status" value="1"/>
</dbReference>
<evidence type="ECO:0000313" key="4">
    <source>
        <dbReference type="Proteomes" id="UP000434172"/>
    </source>
</evidence>
<dbReference type="AlphaFoldDB" id="A0A8H3W047"/>
<protein>
    <recommendedName>
        <fullName evidence="5">Heterokaryon incompatibility domain-containing protein</fullName>
    </recommendedName>
</protein>
<evidence type="ECO:0000259" key="2">
    <source>
        <dbReference type="Pfam" id="PF18224"/>
    </source>
</evidence>
<gene>
    <name evidence="3" type="ORF">GQ607_016912</name>
</gene>
<dbReference type="InterPro" id="IPR052895">
    <property type="entry name" value="HetReg/Transcr_Mod"/>
</dbReference>
<evidence type="ECO:0008006" key="5">
    <source>
        <dbReference type="Google" id="ProtNLM"/>
    </source>
</evidence>
<dbReference type="EMBL" id="WOWK01000183">
    <property type="protein sequence ID" value="KAF0315843.1"/>
    <property type="molecule type" value="Genomic_DNA"/>
</dbReference>
<feature type="domain" description="ToxB-like N-terminal ascomycota" evidence="2">
    <location>
        <begin position="570"/>
        <end position="627"/>
    </location>
</feature>
<keyword evidence="4" id="KW-1185">Reference proteome</keyword>
<comment type="caution">
    <text evidence="3">The sequence shown here is derived from an EMBL/GenBank/DDBJ whole genome shotgun (WGS) entry which is preliminary data.</text>
</comment>
<dbReference type="PANTHER" id="PTHR24148">
    <property type="entry name" value="ANKYRIN REPEAT DOMAIN-CONTAINING PROTEIN 39 HOMOLOG-RELATED"/>
    <property type="match status" value="1"/>
</dbReference>
<name>A0A8H3W047_9PEZI</name>
<feature type="domain" description="Heterokaryon incompatibility" evidence="1">
    <location>
        <begin position="14"/>
        <end position="175"/>
    </location>
</feature>
<sequence length="632" mass="72369">MWRHRIDATKQKDYIALSYTWAASEYESDAPGCYEVQERSGRAFYPSPVRASIFDRIIRYMNTIDVGLLWIDRHCIDQDTCEKKRCTCGRCDRKARALQVMDLVYSKSSYPVALLSRPVKSDEELELLADIMRKRFKAGDKSMTGRMRTRAQNALRLLESITNDLWWTRGWTFQENYRAGPKMKLLMPLSPNAEESKYLMDGLTSEIEGELSIPSVEFMEAVTIFCEEYQKIKYHQNEVEKRVIDNILSKAGKYTILLDTDAFMFPAIISDLSKRELGKPWDMLAILANCCQYPNYLDTQKLLRNGANRNLSILAMCLINGEILNNSWSGPNPVSGMNVFEYLEKLCLTSFAAPPGRDLTFRKGCRFHSVSLHEAGIRTEGYLWELGHLIDTSSWKPPRRADPMFKNERFSEEEIDQLAQLMNQFKCYWRRPLADGIKRLLRSGYIREDITFARSHMEAMAKEVARAVAEGQELRLGRLCTERGPRRNTAIFLSNEKWTDRPSEKEYQGYVFTSSSEREDGIENDIDRHVCLDVSWKGSDDEIPQLYTRHMKTTFFLAVAAQAALVFANCRVEILDGNSFQLGTACIPKGDQGPVAVNGRNYFVTATTSCGLGFLGTQTHPSDWQLKLLGNC</sequence>
<dbReference type="OrthoDB" id="4840557at2759"/>
<accession>A0A8H3W047</accession>
<reference evidence="3 4" key="1">
    <citation type="submission" date="2019-12" db="EMBL/GenBank/DDBJ databases">
        <title>A genome sequence resource for the geographically widespread anthracnose pathogen Colletotrichum asianum.</title>
        <authorList>
            <person name="Meng Y."/>
        </authorList>
    </citation>
    <scope>NUCLEOTIDE SEQUENCE [LARGE SCALE GENOMIC DNA]</scope>
    <source>
        <strain evidence="3 4">ICMP 18580</strain>
    </source>
</reference>
<dbReference type="Gene3D" id="2.10.70.110">
    <property type="match status" value="1"/>
</dbReference>
<evidence type="ECO:0000259" key="1">
    <source>
        <dbReference type="Pfam" id="PF06985"/>
    </source>
</evidence>
<dbReference type="Pfam" id="PF06985">
    <property type="entry name" value="HET"/>
    <property type="match status" value="1"/>
</dbReference>
<evidence type="ECO:0000313" key="3">
    <source>
        <dbReference type="EMBL" id="KAF0315843.1"/>
    </source>
</evidence>
<dbReference type="InterPro" id="IPR041450">
    <property type="entry name" value="ToxB-like_N_ascomy"/>
</dbReference>